<feature type="domain" description="Acyl-ACP thioesterase N-terminal hotdog" evidence="1">
    <location>
        <begin position="15"/>
        <end position="135"/>
    </location>
</feature>
<organism evidence="3 4">
    <name type="scientific">Rhodococcus gannanensis</name>
    <dbReference type="NCBI Taxonomy" id="1960308"/>
    <lineage>
        <taxon>Bacteria</taxon>
        <taxon>Bacillati</taxon>
        <taxon>Actinomycetota</taxon>
        <taxon>Actinomycetes</taxon>
        <taxon>Mycobacteriales</taxon>
        <taxon>Nocardiaceae</taxon>
        <taxon>Rhodococcus</taxon>
    </lineage>
</organism>
<evidence type="ECO:0000259" key="2">
    <source>
        <dbReference type="Pfam" id="PF20791"/>
    </source>
</evidence>
<dbReference type="Gene3D" id="3.10.129.10">
    <property type="entry name" value="Hotdog Thioesterase"/>
    <property type="match status" value="1"/>
</dbReference>
<dbReference type="PANTHER" id="PTHR31793:SF24">
    <property type="entry name" value="LONG-CHAIN ACYL-COA THIOESTERASE FADM"/>
    <property type="match status" value="1"/>
</dbReference>
<dbReference type="InterPro" id="IPR050563">
    <property type="entry name" value="4-hydroxybenzoyl-CoA_TE"/>
</dbReference>
<proteinExistence type="predicted"/>
<evidence type="ECO:0000313" key="3">
    <source>
        <dbReference type="EMBL" id="MFD1814923.1"/>
    </source>
</evidence>
<dbReference type="InterPro" id="IPR002864">
    <property type="entry name" value="Acyl-ACP_thioesterase_NHD"/>
</dbReference>
<dbReference type="EMBL" id="JBHUFB010000020">
    <property type="protein sequence ID" value="MFD1814923.1"/>
    <property type="molecule type" value="Genomic_DNA"/>
</dbReference>
<protein>
    <submittedName>
        <fullName evidence="3">Acyl-[acyl-carrier-protein] thioesterase</fullName>
    </submittedName>
</protein>
<comment type="caution">
    <text evidence="3">The sequence shown here is derived from an EMBL/GenBank/DDBJ whole genome shotgun (WGS) entry which is preliminary data.</text>
</comment>
<accession>A0ABW4P9W3</accession>
<reference evidence="4" key="1">
    <citation type="journal article" date="2019" name="Int. J. Syst. Evol. Microbiol.">
        <title>The Global Catalogue of Microorganisms (GCM) 10K type strain sequencing project: providing services to taxonomists for standard genome sequencing and annotation.</title>
        <authorList>
            <consortium name="The Broad Institute Genomics Platform"/>
            <consortium name="The Broad Institute Genome Sequencing Center for Infectious Disease"/>
            <person name="Wu L."/>
            <person name="Ma J."/>
        </authorList>
    </citation>
    <scope>NUCLEOTIDE SEQUENCE [LARGE SCALE GENOMIC DNA]</scope>
    <source>
        <strain evidence="4">DT72</strain>
    </source>
</reference>
<dbReference type="PANTHER" id="PTHR31793">
    <property type="entry name" value="4-HYDROXYBENZOYL-COA THIOESTERASE FAMILY MEMBER"/>
    <property type="match status" value="1"/>
</dbReference>
<keyword evidence="4" id="KW-1185">Reference proteome</keyword>
<dbReference type="RefSeq" id="WP_378487383.1">
    <property type="nucleotide sequence ID" value="NZ_JBHUFB010000020.1"/>
</dbReference>
<sequence length="250" mass="28182">MSFDQPLAPPPTRGTLFTRSRPLRAGDVAPDNRLRLDGIARYLQDIGSDNADAAGFAETDPVWILRRTVIDVRTPAEWPDHVSMRRWCSAYSTRWSTMRVEMTSDKGARIETEGFWIHINRDTGMPSRISDSTLELLGSHTDVDRLRWKSWLAEDLPEDGVDVPFPLRSTDFDPLDHVNNAAYLHAVEEHAITRPDLLAAPHRVVIEYASPITIGEQLTIRRREDADGLSLWFVVDGASRAGARLARLTD</sequence>
<gene>
    <name evidence="3" type="ORF">ACFSJG_22105</name>
</gene>
<dbReference type="Pfam" id="PF20791">
    <property type="entry name" value="Acyl-ACP_TE_C"/>
    <property type="match status" value="1"/>
</dbReference>
<dbReference type="SUPFAM" id="SSF54637">
    <property type="entry name" value="Thioesterase/thiol ester dehydrase-isomerase"/>
    <property type="match status" value="2"/>
</dbReference>
<dbReference type="Pfam" id="PF01643">
    <property type="entry name" value="Acyl-ACP_TE"/>
    <property type="match status" value="1"/>
</dbReference>
<name>A0ABW4P9W3_9NOCA</name>
<dbReference type="Proteomes" id="UP001597286">
    <property type="component" value="Unassembled WGS sequence"/>
</dbReference>
<evidence type="ECO:0000313" key="4">
    <source>
        <dbReference type="Proteomes" id="UP001597286"/>
    </source>
</evidence>
<evidence type="ECO:0000259" key="1">
    <source>
        <dbReference type="Pfam" id="PF01643"/>
    </source>
</evidence>
<feature type="domain" description="Acyl-ACP thioesterase-like C-terminal" evidence="2">
    <location>
        <begin position="162"/>
        <end position="222"/>
    </location>
</feature>
<dbReference type="InterPro" id="IPR029069">
    <property type="entry name" value="HotDog_dom_sf"/>
</dbReference>
<dbReference type="InterPro" id="IPR049427">
    <property type="entry name" value="Acyl-ACP_TE_C"/>
</dbReference>